<feature type="region of interest" description="Disordered" evidence="7">
    <location>
        <begin position="1"/>
        <end position="44"/>
    </location>
</feature>
<dbReference type="GO" id="GO:0016567">
    <property type="term" value="P:protein ubiquitination"/>
    <property type="evidence" value="ECO:0007669"/>
    <property type="project" value="TreeGrafter"/>
</dbReference>
<feature type="compositionally biased region" description="Low complexity" evidence="7">
    <location>
        <begin position="656"/>
        <end position="667"/>
    </location>
</feature>
<dbReference type="GO" id="GO:0006511">
    <property type="term" value="P:ubiquitin-dependent protein catabolic process"/>
    <property type="evidence" value="ECO:0007669"/>
    <property type="project" value="TreeGrafter"/>
</dbReference>
<evidence type="ECO:0000256" key="2">
    <source>
        <dbReference type="ARBA" id="ARBA00022723"/>
    </source>
</evidence>
<evidence type="ECO:0000313" key="11">
    <source>
        <dbReference type="Proteomes" id="UP001209540"/>
    </source>
</evidence>
<dbReference type="GO" id="GO:0005829">
    <property type="term" value="C:cytosol"/>
    <property type="evidence" value="ECO:0007669"/>
    <property type="project" value="TreeGrafter"/>
</dbReference>
<feature type="compositionally biased region" description="Low complexity" evidence="7">
    <location>
        <begin position="678"/>
        <end position="692"/>
    </location>
</feature>
<organism evidence="10 11">
    <name type="scientific">Phascolomyces articulosus</name>
    <dbReference type="NCBI Taxonomy" id="60185"/>
    <lineage>
        <taxon>Eukaryota</taxon>
        <taxon>Fungi</taxon>
        <taxon>Fungi incertae sedis</taxon>
        <taxon>Mucoromycota</taxon>
        <taxon>Mucoromycotina</taxon>
        <taxon>Mucoromycetes</taxon>
        <taxon>Mucorales</taxon>
        <taxon>Lichtheimiaceae</taxon>
        <taxon>Phascolomyces</taxon>
    </lineage>
</organism>
<keyword evidence="2" id="KW-0479">Metal-binding</keyword>
<dbReference type="GO" id="GO:0008270">
    <property type="term" value="F:zinc ion binding"/>
    <property type="evidence" value="ECO:0007669"/>
    <property type="project" value="UniProtKB-KW"/>
</dbReference>
<comment type="caution">
    <text evidence="10">The sequence shown here is derived from an EMBL/GenBank/DDBJ whole genome shotgun (WGS) entry which is preliminary data.</text>
</comment>
<dbReference type="EMBL" id="JAIXMP010000001">
    <property type="protein sequence ID" value="KAI9278763.1"/>
    <property type="molecule type" value="Genomic_DNA"/>
</dbReference>
<keyword evidence="4" id="KW-0833">Ubl conjugation pathway</keyword>
<feature type="compositionally biased region" description="Polar residues" evidence="7">
    <location>
        <begin position="326"/>
        <end position="344"/>
    </location>
</feature>
<dbReference type="GO" id="GO:0000151">
    <property type="term" value="C:ubiquitin ligase complex"/>
    <property type="evidence" value="ECO:0007669"/>
    <property type="project" value="TreeGrafter"/>
</dbReference>
<feature type="region of interest" description="Disordered" evidence="7">
    <location>
        <begin position="511"/>
        <end position="616"/>
    </location>
</feature>
<evidence type="ECO:0000256" key="6">
    <source>
        <dbReference type="PROSITE-ProRule" id="PRU00175"/>
    </source>
</evidence>
<gene>
    <name evidence="10" type="ORF">BDA99DRAFT_600367</name>
</gene>
<dbReference type="InterPro" id="IPR008984">
    <property type="entry name" value="SMAD_FHA_dom_sf"/>
</dbReference>
<feature type="compositionally biased region" description="Low complexity" evidence="7">
    <location>
        <begin position="521"/>
        <end position="530"/>
    </location>
</feature>
<evidence type="ECO:0000313" key="10">
    <source>
        <dbReference type="EMBL" id="KAI9278763.1"/>
    </source>
</evidence>
<dbReference type="PANTHER" id="PTHR15067">
    <property type="entry name" value="E3 UBIQUITIN-PROTEIN LIGASE RNF8"/>
    <property type="match status" value="1"/>
</dbReference>
<dbReference type="SUPFAM" id="SSF49879">
    <property type="entry name" value="SMAD/FHA domain"/>
    <property type="match status" value="1"/>
</dbReference>
<accession>A0AAD5KCR6</accession>
<dbReference type="InterPro" id="IPR000253">
    <property type="entry name" value="FHA_dom"/>
</dbReference>
<feature type="compositionally biased region" description="Low complexity" evidence="7">
    <location>
        <begin position="99"/>
        <end position="148"/>
    </location>
</feature>
<dbReference type="SUPFAM" id="SSF57850">
    <property type="entry name" value="RING/U-box"/>
    <property type="match status" value="1"/>
</dbReference>
<feature type="compositionally biased region" description="Pro residues" evidence="7">
    <location>
        <begin position="668"/>
        <end position="677"/>
    </location>
</feature>
<sequence>MSDLAYLSAMTSVQPPDDMSTTTSTTTTTPMTTTTSTRQGHSPFRRSLTLSHGAAALLARGFTRSSNRTRSTSNATGEITATREEDQQRREQQQHQPRRATIATTAAVNNASSPTTTTTTTTNTTSTTTPATRTVSTPTTLASTTTTSREPSLHVRIVPNIENPSRCIIFDIVDREMKAGTMIKIGRFAERIPISSDHMSFKSKVVSRSHCEIWVHQDGKLYIRDTSSSSGTFLNHIRLSGANQESPATEIKHGDIVQLGVDYQGGQEEIYRSVKMRFELSGSRKPRPLSFSMSQFNNLRTLSRVASNHGDNASSSLVLVDEESTTAHSSTKPTNNEASQCNSGPLCSNTTNNDSCCSMENSEAPEAAAAAATSDHSSYHGCCTNATTTKTNNNNNNNNTKTTTTTTTTTTTPPISTTTSSHSSHSSLDELPEVDECCICLYALAPFQALFVAPCSHSFHFMCIRSLLQSYPGFQCPICRAYSDLEASVAIEPEEVLQKYGLRCKSFTPPPEAAFEAGHQQTSNASSTSPQSPPPSAVVSSIPSPPPEHASTPPQQHEDQQQQNESNNNHEPLFTPANTTTENTVQHVNTEQEPGRSSDNNGGPSTSTNSGILVTNGSNLVRDATARDRRTVFVSDDMDVIEIPPVQEYDDEDEPSSSPNEPSSYAPIPSPTAPAEPTPSSIHHQQQQQQQQRPIRRSVRAPASTAHPERRLSAANLMEKLKMTFFEKRKSSAIMSRNEQQRGRKRSNKPRPLSYPNFLIRPFSRDDDEDDEDDSSHNSSHSRNNNNNHANGASPSRNHHDVVVDVQIQPTPSSSSTSPPPTPISPTSQHQQQSHYPLTPSALSFNSLSRQSTTHLSEIQEESTDGTSCHHHSPPSSRPQQAQPMAIDT</sequence>
<dbReference type="Gene3D" id="3.30.40.10">
    <property type="entry name" value="Zinc/RING finger domain, C3HC4 (zinc finger)"/>
    <property type="match status" value="1"/>
</dbReference>
<name>A0AAD5KCR6_9FUNG</name>
<keyword evidence="1" id="KW-0808">Transferase</keyword>
<dbReference type="SMART" id="SM00240">
    <property type="entry name" value="FHA"/>
    <property type="match status" value="1"/>
</dbReference>
<feature type="compositionally biased region" description="Low complexity" evidence="7">
    <location>
        <begin position="63"/>
        <end position="74"/>
    </location>
</feature>
<evidence type="ECO:0000259" key="8">
    <source>
        <dbReference type="PROSITE" id="PS50006"/>
    </source>
</evidence>
<evidence type="ECO:0000256" key="5">
    <source>
        <dbReference type="ARBA" id="ARBA00022833"/>
    </source>
</evidence>
<dbReference type="Proteomes" id="UP001209540">
    <property type="component" value="Unassembled WGS sequence"/>
</dbReference>
<keyword evidence="3 6" id="KW-0863">Zinc-finger</keyword>
<feature type="compositionally biased region" description="Polar residues" evidence="7">
    <location>
        <begin position="576"/>
        <end position="616"/>
    </location>
</feature>
<dbReference type="AlphaFoldDB" id="A0AAD5KCR6"/>
<feature type="region of interest" description="Disordered" evidence="7">
    <location>
        <begin position="393"/>
        <end position="426"/>
    </location>
</feature>
<dbReference type="PROSITE" id="PS50089">
    <property type="entry name" value="ZF_RING_2"/>
    <property type="match status" value="1"/>
</dbReference>
<feature type="domain" description="FHA" evidence="8">
    <location>
        <begin position="183"/>
        <end position="239"/>
    </location>
</feature>
<feature type="compositionally biased region" description="Low complexity" evidence="7">
    <location>
        <begin position="777"/>
        <end position="788"/>
    </location>
</feature>
<evidence type="ECO:0000256" key="4">
    <source>
        <dbReference type="ARBA" id="ARBA00022786"/>
    </source>
</evidence>
<feature type="region of interest" description="Disordered" evidence="7">
    <location>
        <begin position="638"/>
        <end position="716"/>
    </location>
</feature>
<reference evidence="10" key="1">
    <citation type="journal article" date="2022" name="IScience">
        <title>Evolution of zygomycete secretomes and the origins of terrestrial fungal ecologies.</title>
        <authorList>
            <person name="Chang Y."/>
            <person name="Wang Y."/>
            <person name="Mondo S."/>
            <person name="Ahrendt S."/>
            <person name="Andreopoulos W."/>
            <person name="Barry K."/>
            <person name="Beard J."/>
            <person name="Benny G.L."/>
            <person name="Blankenship S."/>
            <person name="Bonito G."/>
            <person name="Cuomo C."/>
            <person name="Desiro A."/>
            <person name="Gervers K.A."/>
            <person name="Hundley H."/>
            <person name="Kuo A."/>
            <person name="LaButti K."/>
            <person name="Lang B.F."/>
            <person name="Lipzen A."/>
            <person name="O'Donnell K."/>
            <person name="Pangilinan J."/>
            <person name="Reynolds N."/>
            <person name="Sandor L."/>
            <person name="Smith M.E."/>
            <person name="Tsang A."/>
            <person name="Grigoriev I.V."/>
            <person name="Stajich J.E."/>
            <person name="Spatafora J.W."/>
        </authorList>
    </citation>
    <scope>NUCLEOTIDE SEQUENCE</scope>
    <source>
        <strain evidence="10">RSA 2281</strain>
    </source>
</reference>
<feature type="compositionally biased region" description="Low complexity" evidence="7">
    <location>
        <begin position="825"/>
        <end position="835"/>
    </location>
</feature>
<dbReference type="Gene3D" id="2.60.200.20">
    <property type="match status" value="1"/>
</dbReference>
<dbReference type="SMART" id="SM00184">
    <property type="entry name" value="RING"/>
    <property type="match status" value="1"/>
</dbReference>
<evidence type="ECO:0000256" key="1">
    <source>
        <dbReference type="ARBA" id="ARBA00022679"/>
    </source>
</evidence>
<dbReference type="Pfam" id="PF17123">
    <property type="entry name" value="zf-RING_11"/>
    <property type="match status" value="1"/>
</dbReference>
<reference evidence="10" key="2">
    <citation type="submission" date="2023-02" db="EMBL/GenBank/DDBJ databases">
        <authorList>
            <consortium name="DOE Joint Genome Institute"/>
            <person name="Mondo S.J."/>
            <person name="Chang Y."/>
            <person name="Wang Y."/>
            <person name="Ahrendt S."/>
            <person name="Andreopoulos W."/>
            <person name="Barry K."/>
            <person name="Beard J."/>
            <person name="Benny G.L."/>
            <person name="Blankenship S."/>
            <person name="Bonito G."/>
            <person name="Cuomo C."/>
            <person name="Desiro A."/>
            <person name="Gervers K.A."/>
            <person name="Hundley H."/>
            <person name="Kuo A."/>
            <person name="LaButti K."/>
            <person name="Lang B.F."/>
            <person name="Lipzen A."/>
            <person name="O'Donnell K."/>
            <person name="Pangilinan J."/>
            <person name="Reynolds N."/>
            <person name="Sandor L."/>
            <person name="Smith M.W."/>
            <person name="Tsang A."/>
            <person name="Grigoriev I.V."/>
            <person name="Stajich J.E."/>
            <person name="Spatafora J.W."/>
        </authorList>
    </citation>
    <scope>NUCLEOTIDE SEQUENCE</scope>
    <source>
        <strain evidence="10">RSA 2281</strain>
    </source>
</reference>
<dbReference type="PANTHER" id="PTHR15067:SF7">
    <property type="entry name" value="E3 UBIQUITIN-PROTEIN LIGASE DMA1-RELATED"/>
    <property type="match status" value="1"/>
</dbReference>
<feature type="compositionally biased region" description="Low complexity" evidence="7">
    <location>
        <begin position="874"/>
        <end position="889"/>
    </location>
</feature>
<feature type="region of interest" description="Disordered" evidence="7">
    <location>
        <begin position="729"/>
        <end position="889"/>
    </location>
</feature>
<feature type="compositionally biased region" description="Low complexity" evidence="7">
    <location>
        <begin position="15"/>
        <end position="37"/>
    </location>
</feature>
<dbReference type="GO" id="GO:0032153">
    <property type="term" value="C:cell division site"/>
    <property type="evidence" value="ECO:0007669"/>
    <property type="project" value="TreeGrafter"/>
</dbReference>
<keyword evidence="11" id="KW-1185">Reference proteome</keyword>
<feature type="compositionally biased region" description="Polar residues" evidence="7">
    <location>
        <begin position="841"/>
        <end position="857"/>
    </location>
</feature>
<feature type="compositionally biased region" description="Low complexity" evidence="7">
    <location>
        <begin position="807"/>
        <end position="817"/>
    </location>
</feature>
<dbReference type="InterPro" id="IPR013083">
    <property type="entry name" value="Znf_RING/FYVE/PHD"/>
</dbReference>
<dbReference type="GO" id="GO:0061630">
    <property type="term" value="F:ubiquitin protein ligase activity"/>
    <property type="evidence" value="ECO:0007669"/>
    <property type="project" value="TreeGrafter"/>
</dbReference>
<feature type="domain" description="RING-type" evidence="9">
    <location>
        <begin position="437"/>
        <end position="480"/>
    </location>
</feature>
<feature type="region of interest" description="Disordered" evidence="7">
    <location>
        <begin position="321"/>
        <end position="344"/>
    </location>
</feature>
<feature type="region of interest" description="Disordered" evidence="7">
    <location>
        <begin position="61"/>
        <end position="151"/>
    </location>
</feature>
<evidence type="ECO:0000259" key="9">
    <source>
        <dbReference type="PROSITE" id="PS50089"/>
    </source>
</evidence>
<dbReference type="InterPro" id="IPR001841">
    <property type="entry name" value="Znf_RING"/>
</dbReference>
<dbReference type="Pfam" id="PF00498">
    <property type="entry name" value="FHA"/>
    <property type="match status" value="1"/>
</dbReference>
<protein>
    <submittedName>
        <fullName evidence="10">Uncharacterized protein</fullName>
    </submittedName>
</protein>
<feature type="compositionally biased region" description="Basic and acidic residues" evidence="7">
    <location>
        <begin position="81"/>
        <end position="93"/>
    </location>
</feature>
<evidence type="ECO:0000256" key="3">
    <source>
        <dbReference type="ARBA" id="ARBA00022771"/>
    </source>
</evidence>
<dbReference type="PROSITE" id="PS50006">
    <property type="entry name" value="FHA_DOMAIN"/>
    <property type="match status" value="1"/>
</dbReference>
<feature type="compositionally biased region" description="Low complexity" evidence="7">
    <location>
        <begin position="549"/>
        <end position="572"/>
    </location>
</feature>
<keyword evidence="5" id="KW-0862">Zinc</keyword>
<proteinExistence type="predicted"/>
<evidence type="ECO:0000256" key="7">
    <source>
        <dbReference type="SAM" id="MobiDB-lite"/>
    </source>
</evidence>